<dbReference type="OrthoDB" id="10251827at2759"/>
<dbReference type="PANTHER" id="PTHR16231">
    <property type="entry name" value="COMM DOMAIN-CONTAINING PROTEIN 4-8 FAMILY MEMBER"/>
    <property type="match status" value="1"/>
</dbReference>
<name>A0A210PL86_MIZYE</name>
<proteinExistence type="inferred from homology"/>
<keyword evidence="6" id="KW-1185">Reference proteome</keyword>
<dbReference type="STRING" id="6573.A0A210PL86"/>
<evidence type="ECO:0000313" key="5">
    <source>
        <dbReference type="EMBL" id="OWF37245.1"/>
    </source>
</evidence>
<reference evidence="5 6" key="1">
    <citation type="journal article" date="2017" name="Nat. Ecol. Evol.">
        <title>Scallop genome provides insights into evolution of bilaterian karyotype and development.</title>
        <authorList>
            <person name="Wang S."/>
            <person name="Zhang J."/>
            <person name="Jiao W."/>
            <person name="Li J."/>
            <person name="Xun X."/>
            <person name="Sun Y."/>
            <person name="Guo X."/>
            <person name="Huan P."/>
            <person name="Dong B."/>
            <person name="Zhang L."/>
            <person name="Hu X."/>
            <person name="Sun X."/>
            <person name="Wang J."/>
            <person name="Zhao C."/>
            <person name="Wang Y."/>
            <person name="Wang D."/>
            <person name="Huang X."/>
            <person name="Wang R."/>
            <person name="Lv J."/>
            <person name="Li Y."/>
            <person name="Zhang Z."/>
            <person name="Liu B."/>
            <person name="Lu W."/>
            <person name="Hui Y."/>
            <person name="Liang J."/>
            <person name="Zhou Z."/>
            <person name="Hou R."/>
            <person name="Li X."/>
            <person name="Liu Y."/>
            <person name="Li H."/>
            <person name="Ning X."/>
            <person name="Lin Y."/>
            <person name="Zhao L."/>
            <person name="Xing Q."/>
            <person name="Dou J."/>
            <person name="Li Y."/>
            <person name="Mao J."/>
            <person name="Guo H."/>
            <person name="Dou H."/>
            <person name="Li T."/>
            <person name="Mu C."/>
            <person name="Jiang W."/>
            <person name="Fu Q."/>
            <person name="Fu X."/>
            <person name="Miao Y."/>
            <person name="Liu J."/>
            <person name="Yu Q."/>
            <person name="Li R."/>
            <person name="Liao H."/>
            <person name="Li X."/>
            <person name="Kong Y."/>
            <person name="Jiang Z."/>
            <person name="Chourrout D."/>
            <person name="Li R."/>
            <person name="Bao Z."/>
        </authorList>
    </citation>
    <scope>NUCLEOTIDE SEQUENCE [LARGE SCALE GENOMIC DNA]</scope>
    <source>
        <strain evidence="5 6">PY_sf001</strain>
    </source>
</reference>
<evidence type="ECO:0000259" key="4">
    <source>
        <dbReference type="PROSITE" id="PS51269"/>
    </source>
</evidence>
<evidence type="ECO:0000256" key="3">
    <source>
        <dbReference type="ARBA" id="ARBA00093468"/>
    </source>
</evidence>
<dbReference type="EMBL" id="NEDP02005593">
    <property type="protein sequence ID" value="OWF37245.1"/>
    <property type="molecule type" value="Genomic_DNA"/>
</dbReference>
<feature type="domain" description="COMM" evidence="4">
    <location>
        <begin position="13"/>
        <end position="80"/>
    </location>
</feature>
<dbReference type="PROSITE" id="PS51269">
    <property type="entry name" value="COMM"/>
    <property type="match status" value="1"/>
</dbReference>
<dbReference type="AlphaFoldDB" id="A0A210PL86"/>
<dbReference type="InterPro" id="IPR047155">
    <property type="entry name" value="COMMD4/6/7/8"/>
</dbReference>
<dbReference type="GO" id="GO:0051059">
    <property type="term" value="F:NF-kappaB binding"/>
    <property type="evidence" value="ECO:0007669"/>
    <property type="project" value="TreeGrafter"/>
</dbReference>
<gene>
    <name evidence="5" type="ORF">KP79_PYT12405</name>
</gene>
<protein>
    <recommendedName>
        <fullName evidence="1">COMM domain-containing protein 6</fullName>
    </recommendedName>
</protein>
<comment type="function">
    <text evidence="2">Scaffold protein in the commander complex that is essential for endosomal recycling of transmembrane cargos; the commander complex is composed of the CCC subcomplex and the retriever subcomplex. May modulate activity of cullin-RING E3 ubiquitin ligase (CRL) complexes. Down-regulates activation of NF-kappa-B. Inhibits TNF-induced NFKB1 activation.</text>
</comment>
<organism evidence="5 6">
    <name type="scientific">Mizuhopecten yessoensis</name>
    <name type="common">Japanese scallop</name>
    <name type="synonym">Patinopecten yessoensis</name>
    <dbReference type="NCBI Taxonomy" id="6573"/>
    <lineage>
        <taxon>Eukaryota</taxon>
        <taxon>Metazoa</taxon>
        <taxon>Spiralia</taxon>
        <taxon>Lophotrochozoa</taxon>
        <taxon>Mollusca</taxon>
        <taxon>Bivalvia</taxon>
        <taxon>Autobranchia</taxon>
        <taxon>Pteriomorphia</taxon>
        <taxon>Pectinida</taxon>
        <taxon>Pectinoidea</taxon>
        <taxon>Pectinidae</taxon>
        <taxon>Mizuhopecten</taxon>
    </lineage>
</organism>
<dbReference type="Proteomes" id="UP000242188">
    <property type="component" value="Unassembled WGS sequence"/>
</dbReference>
<dbReference type="InterPro" id="IPR017920">
    <property type="entry name" value="COMM"/>
</dbReference>
<accession>A0A210PL86</accession>
<dbReference type="Pfam" id="PF07258">
    <property type="entry name" value="COMM_domain"/>
    <property type="match status" value="1"/>
</dbReference>
<comment type="caution">
    <text evidence="5">The sequence shown here is derived from an EMBL/GenBank/DDBJ whole genome shotgun (WGS) entry which is preliminary data.</text>
</comment>
<evidence type="ECO:0000313" key="6">
    <source>
        <dbReference type="Proteomes" id="UP000242188"/>
    </source>
</evidence>
<evidence type="ECO:0000256" key="2">
    <source>
        <dbReference type="ARBA" id="ARBA00093393"/>
    </source>
</evidence>
<sequence>MDMNCDRILDVGQLVDLKWKVGVAMSSDTCRSLNSSYVAMAIKVADPSGKVTSHKFEMTVQQFQNFSKQLKDMASAMETV</sequence>
<dbReference type="PANTHER" id="PTHR16231:SF5">
    <property type="entry name" value="COMM DOMAIN-CONTAINING PROTEIN 6"/>
    <property type="match status" value="1"/>
</dbReference>
<evidence type="ECO:0000256" key="1">
    <source>
        <dbReference type="ARBA" id="ARBA00039908"/>
    </source>
</evidence>
<comment type="similarity">
    <text evidence="3">Belongs to the COMM domain-containing protein 6 family.</text>
</comment>